<feature type="region of interest" description="Disordered" evidence="1">
    <location>
        <begin position="916"/>
        <end position="935"/>
    </location>
</feature>
<proteinExistence type="predicted"/>
<protein>
    <recommendedName>
        <fullName evidence="7">Nucleolar pre-ribosomal-associated protein 1</fullName>
    </recommendedName>
</protein>
<dbReference type="PANTHER" id="PTHR13500:SF0">
    <property type="entry name" value="NUCLEOLAR PRE-RIBOSOMAL-ASSOCIATED PROTEIN 1"/>
    <property type="match status" value="1"/>
</dbReference>
<reference evidence="5 6" key="1">
    <citation type="submission" date="2013-07" db="EMBL/GenBank/DDBJ databases">
        <title>The Genome Sequence of Kwoniella mangroviensis CBS10435.</title>
        <authorList>
            <consortium name="The Broad Institute Genome Sequencing Platform"/>
            <person name="Cuomo C."/>
            <person name="Litvintseva A."/>
            <person name="Chen Y."/>
            <person name="Heitman J."/>
            <person name="Sun S."/>
            <person name="Springer D."/>
            <person name="Dromer F."/>
            <person name="Young S.K."/>
            <person name="Zeng Q."/>
            <person name="Gargeya S."/>
            <person name="Fitzgerald M."/>
            <person name="Abouelleil A."/>
            <person name="Alvarado L."/>
            <person name="Berlin A.M."/>
            <person name="Chapman S.B."/>
            <person name="Dewar J."/>
            <person name="Goldberg J."/>
            <person name="Griggs A."/>
            <person name="Gujja S."/>
            <person name="Hansen M."/>
            <person name="Howarth C."/>
            <person name="Imamovic A."/>
            <person name="Larimer J."/>
            <person name="McCowan C."/>
            <person name="Murphy C."/>
            <person name="Pearson M."/>
            <person name="Priest M."/>
            <person name="Roberts A."/>
            <person name="Saif S."/>
            <person name="Shea T."/>
            <person name="Sykes S."/>
            <person name="Wortman J."/>
            <person name="Nusbaum C."/>
            <person name="Birren B."/>
        </authorList>
    </citation>
    <scope>NUCLEOTIDE SEQUENCE [LARGE SCALE GENOMIC DNA]</scope>
    <source>
        <strain evidence="5 6">CBS 10435</strain>
    </source>
</reference>
<feature type="domain" description="URB1 N-terminal" evidence="2">
    <location>
        <begin position="85"/>
        <end position="445"/>
    </location>
</feature>
<dbReference type="OrthoDB" id="72892at2759"/>
<dbReference type="InterPro" id="IPR059018">
    <property type="entry name" value="HEAT_URB1"/>
</dbReference>
<feature type="domain" description="URB1 C-terminal" evidence="3">
    <location>
        <begin position="1586"/>
        <end position="1774"/>
    </location>
</feature>
<dbReference type="GO" id="GO:0000466">
    <property type="term" value="P:maturation of 5.8S rRNA from tricistronic rRNA transcript (SSU-rRNA, 5.8S rRNA, LSU-rRNA)"/>
    <property type="evidence" value="ECO:0007669"/>
    <property type="project" value="TreeGrafter"/>
</dbReference>
<dbReference type="Proteomes" id="UP000092583">
    <property type="component" value="Unassembled WGS sequence"/>
</dbReference>
<evidence type="ECO:0000256" key="1">
    <source>
        <dbReference type="SAM" id="MobiDB-lite"/>
    </source>
</evidence>
<dbReference type="SUPFAM" id="SSF48371">
    <property type="entry name" value="ARM repeat"/>
    <property type="match status" value="1"/>
</dbReference>
<dbReference type="Pfam" id="PF11707">
    <property type="entry name" value="Npa1"/>
    <property type="match status" value="1"/>
</dbReference>
<evidence type="ECO:0008006" key="7">
    <source>
        <dbReference type="Google" id="ProtNLM"/>
    </source>
</evidence>
<dbReference type="Pfam" id="PF26140">
    <property type="entry name" value="HEAT_URB1"/>
    <property type="match status" value="1"/>
</dbReference>
<dbReference type="GO" id="GO:0000463">
    <property type="term" value="P:maturation of LSU-rRNA from tricistronic rRNA transcript (SSU-rRNA, 5.8S rRNA, LSU-rRNA)"/>
    <property type="evidence" value="ECO:0007669"/>
    <property type="project" value="TreeGrafter"/>
</dbReference>
<feature type="compositionally biased region" description="Low complexity" evidence="1">
    <location>
        <begin position="357"/>
        <end position="374"/>
    </location>
</feature>
<gene>
    <name evidence="5" type="ORF">L486_02116</name>
</gene>
<dbReference type="PANTHER" id="PTHR13500">
    <property type="entry name" value="NUCLEOLAR PRERIBOSOMAL-ASSOCIATED PROTEIN 1"/>
    <property type="match status" value="1"/>
</dbReference>
<name>A0A1B9IVA2_9TREE</name>
<dbReference type="InterPro" id="IPR039844">
    <property type="entry name" value="URB1"/>
</dbReference>
<evidence type="ECO:0000313" key="5">
    <source>
        <dbReference type="EMBL" id="OCF59451.1"/>
    </source>
</evidence>
<dbReference type="Pfam" id="PF16201">
    <property type="entry name" value="NopRA1"/>
    <property type="match status" value="1"/>
</dbReference>
<accession>A0A1B9IVA2</accession>
<feature type="domain" description="URB1 central HEAT repeat" evidence="4">
    <location>
        <begin position="708"/>
        <end position="894"/>
    </location>
</feature>
<evidence type="ECO:0000259" key="3">
    <source>
        <dbReference type="Pfam" id="PF16201"/>
    </source>
</evidence>
<sequence length="1978" mass="219361">MVLLKRKRDFGDQSEPSAPVIIRPKAGTKAFASGKAVKDALDTASPQALVSFRQQIVTPHSSLPLAINHPTVVILQHYLDTSSTCEEIFRAWQIGDQTKTEIQAQAAVELLSEIISILTPIPFFRSSVVGLINKLVSNTEPYSEYLNRLCQSGRRDDVYHGYLLAAAAVAVDPPTSTTMGSSTSGRLGLKVWGVLVEGGSVRGLGKQMGMRRRNKEGMVGYGESDPLDKPDIRHLILRTVLPLLSTSTFQAHARTILPPLYSGLSADPPITVYRVLTALWNAISGPSIGLNRRTSLVLFHEKSLEHLWQLLSRQDVESSTGKTVSEIVEAFLEGITTVPGQGICFADEGWYPRRTTDGNANANEGNNGTAVNGTNDDRHDSWKRGLHNRILGNVVRKVGNKAVDDDGVVGNWMTKVFEACPELIAGYWAHSALAVDPRLNARWVGTMAYIGRIISLPTPALDTFRQPVSADADPSTAPFRSHPPATSVIIESILPAPLTKNHIMKGLQHTNGLVQHVTAITLARGLQKLSVVQELFSQIEKMIEDEPSTSEENSWRRGRRELEMEARKRIPELSIIIAFAQKAATMAPPEPETEAELALASKSAMLTEIALRIFGLCNKTMPSMASEVKFDVGRLLVSASSASAERRARREAREGSVISDSGSVASVGTMGTAGMGGGFGQSRGDVEGFEALSQLHVLQLLGEVRDWNWMNKAAGSQYTYLYHILLLYLSTRQSVTQLKTVSLLQHLLIPTLLYDHDPSELSIWLDALPRASDSASGPMLLAQQIHLLSFLDDCFRRAIKTPYRYIEDAFAVVPDNFEYTRPTEMVSPVLMTIVEQLNAKILGQLISTEAAGVVLVYIRRIVLGLVGKQKDLQFLLAIVGKFDDLLEKAKEAGQARVGLQDVVQGMKDDLALVKGAKQNKKSTDQDPEAHRLRDEEDWSARSFEQTCLTMTVDQWGEVGALTSLASTFIKSADDATIIRRASFLLQLLPSKKGILSSLEAKSTALHLLDQCLASLANPPSLARLKASIFENDFVKQLFLSEKGDDCRIPLNSLVARLQSSISNDAGLAEVFVLELVGALKSDKKGSNMERTLTLLQPWIPFLGAEPAIKALKPIIKRSETAIPLLKTTLAPTIASMVLATNDPSYAVDHIKELVKLKSISPVVQLIRKASVDQEKRKSLNALSIKKGVVRDLLAIEEDSAFELVTLLAQISKDAAATIFAVLSKDSTQLKDDRVLPIVDILLDAPSDISDRKLDVVSLAIKVLVSSNVSSTQPESAIRIVTRLSQQQNEDVFQEIRKLKLTDYGLPLARLTETLADRGSQVFDPPIKHLLDLGLQYAVRVCSKVGESNTDEQAVLSHLDSAITTAEDTKPEVQLSEPVITAIIQDRLDNEEAIILAVILARRVDMKASFIRQQLQALLASSAYNRCIDSSCPASTRLNYIRLLHSLFAASTYVSCQPNFIEPLVPLYRGTLSESDRLILNMFQLFEGYRKLSVSSILRFWSASGIIGSGNRSFDALTSLDPQKVFATCQAYPLRRPLRGYGRASRQPEDGEGMYDPVFVMNLLTSTMSEGTVTGLDWVEILRSNVLGLTICGLSSRDKEIRTVAGYVLAKAYHLINKKPFYERNQLLYTLRLLRHSIETPSARLPILTTLFFAHALRSLANPSHFLYPLSSRFLLQRHVFDPTDTPMLYSMLYASGDGWKRDRGWIIRFLKDGVRSDADWRVIRRRKVWSLLATMFSSSLDPAFRRTVLQAMESMVTIPAAARSLVLRDGLIVWLSMQWTNVTRRQIDSHLKGTKAQTWEKDEKAMILNLVEKVCVNMIPTEIERVKEGKEIGNWVGHVEIFFKTVLDAGMFLLNLNARQWYENILMTQTDVDAERLVVLTRILYRLSTIPRLRLTTAIVPLLVDQLKKLEDSLAPTKADLTSFLFHIGLNTDPENLRHDIRGKEAIEEVGWRAERGDAGDELADWVKKERRLVEWEN</sequence>
<evidence type="ECO:0000259" key="2">
    <source>
        <dbReference type="Pfam" id="PF11707"/>
    </source>
</evidence>
<feature type="region of interest" description="Disordered" evidence="1">
    <location>
        <begin position="357"/>
        <end position="379"/>
    </location>
</feature>
<dbReference type="InterPro" id="IPR021714">
    <property type="entry name" value="URB1_N"/>
</dbReference>
<keyword evidence="6" id="KW-1185">Reference proteome</keyword>
<dbReference type="STRING" id="1331196.A0A1B9IVA2"/>
<dbReference type="GO" id="GO:0005730">
    <property type="term" value="C:nucleolus"/>
    <property type="evidence" value="ECO:0007669"/>
    <property type="project" value="TreeGrafter"/>
</dbReference>
<dbReference type="InterPro" id="IPR016024">
    <property type="entry name" value="ARM-type_fold"/>
</dbReference>
<evidence type="ECO:0000259" key="4">
    <source>
        <dbReference type="Pfam" id="PF26140"/>
    </source>
</evidence>
<evidence type="ECO:0000313" key="6">
    <source>
        <dbReference type="Proteomes" id="UP000092583"/>
    </source>
</evidence>
<organism evidence="5 6">
    <name type="scientific">Kwoniella mangroviensis CBS 10435</name>
    <dbReference type="NCBI Taxonomy" id="1331196"/>
    <lineage>
        <taxon>Eukaryota</taxon>
        <taxon>Fungi</taxon>
        <taxon>Dikarya</taxon>
        <taxon>Basidiomycota</taxon>
        <taxon>Agaricomycotina</taxon>
        <taxon>Tremellomycetes</taxon>
        <taxon>Tremellales</taxon>
        <taxon>Cryptococcaceae</taxon>
        <taxon>Kwoniella</taxon>
    </lineage>
</organism>
<dbReference type="EMBL" id="KI669460">
    <property type="protein sequence ID" value="OCF59451.1"/>
    <property type="molecule type" value="Genomic_DNA"/>
</dbReference>
<feature type="compositionally biased region" description="Basic and acidic residues" evidence="1">
    <location>
        <begin position="921"/>
        <end position="934"/>
    </location>
</feature>
<dbReference type="InterPro" id="IPR032436">
    <property type="entry name" value="URB1_C"/>
</dbReference>
<reference evidence="6" key="2">
    <citation type="submission" date="2013-12" db="EMBL/GenBank/DDBJ databases">
        <title>Evolution of pathogenesis and genome organization in the Tremellales.</title>
        <authorList>
            <person name="Cuomo C."/>
            <person name="Litvintseva A."/>
            <person name="Heitman J."/>
            <person name="Chen Y."/>
            <person name="Sun S."/>
            <person name="Springer D."/>
            <person name="Dromer F."/>
            <person name="Young S."/>
            <person name="Zeng Q."/>
            <person name="Chapman S."/>
            <person name="Gujja S."/>
            <person name="Saif S."/>
            <person name="Birren B."/>
        </authorList>
    </citation>
    <scope>NUCLEOTIDE SEQUENCE [LARGE SCALE GENOMIC DNA]</scope>
    <source>
        <strain evidence="6">CBS 10435</strain>
    </source>
</reference>